<keyword evidence="7" id="KW-0472">Membrane</keyword>
<dbReference type="InterPro" id="IPR002126">
    <property type="entry name" value="Cadherin-like_dom"/>
</dbReference>
<evidence type="ECO:0000313" key="11">
    <source>
        <dbReference type="Proteomes" id="UP000192761"/>
    </source>
</evidence>
<keyword evidence="6" id="KW-1133">Transmembrane helix</keyword>
<dbReference type="GO" id="GO:0007156">
    <property type="term" value="P:homophilic cell adhesion via plasma membrane adhesion molecules"/>
    <property type="evidence" value="ECO:0007669"/>
    <property type="project" value="InterPro"/>
</dbReference>
<feature type="region of interest" description="Disordered" evidence="8">
    <location>
        <begin position="267"/>
        <end position="294"/>
    </location>
</feature>
<dbReference type="InterPro" id="IPR050971">
    <property type="entry name" value="Cadherin-domain_protein"/>
</dbReference>
<evidence type="ECO:0000313" key="10">
    <source>
        <dbReference type="EMBL" id="SMC21489.1"/>
    </source>
</evidence>
<keyword evidence="4" id="KW-0106">Calcium</keyword>
<organism evidence="10 11">
    <name type="scientific">Andreprevotia lacus DSM 23236</name>
    <dbReference type="NCBI Taxonomy" id="1121001"/>
    <lineage>
        <taxon>Bacteria</taxon>
        <taxon>Pseudomonadati</taxon>
        <taxon>Pseudomonadota</taxon>
        <taxon>Betaproteobacteria</taxon>
        <taxon>Neisseriales</taxon>
        <taxon>Chitinibacteraceae</taxon>
        <taxon>Andreprevotia</taxon>
    </lineage>
</organism>
<feature type="domain" description="Cadherin" evidence="9">
    <location>
        <begin position="178"/>
        <end position="270"/>
    </location>
</feature>
<keyword evidence="11" id="KW-1185">Reference proteome</keyword>
<reference evidence="10 11" key="1">
    <citation type="submission" date="2017-04" db="EMBL/GenBank/DDBJ databases">
        <authorList>
            <person name="Afonso C.L."/>
            <person name="Miller P.J."/>
            <person name="Scott M.A."/>
            <person name="Spackman E."/>
            <person name="Goraichik I."/>
            <person name="Dimitrov K.M."/>
            <person name="Suarez D.L."/>
            <person name="Swayne D.E."/>
        </authorList>
    </citation>
    <scope>NUCLEOTIDE SEQUENCE [LARGE SCALE GENOMIC DNA]</scope>
    <source>
        <strain evidence="10 11">DSM 23236</strain>
    </source>
</reference>
<dbReference type="Proteomes" id="UP000192761">
    <property type="component" value="Unassembled WGS sequence"/>
</dbReference>
<evidence type="ECO:0000256" key="5">
    <source>
        <dbReference type="ARBA" id="ARBA00022889"/>
    </source>
</evidence>
<dbReference type="PROSITE" id="PS50268">
    <property type="entry name" value="CADHERIN_2"/>
    <property type="match status" value="1"/>
</dbReference>
<evidence type="ECO:0000256" key="6">
    <source>
        <dbReference type="ARBA" id="ARBA00022989"/>
    </source>
</evidence>
<proteinExistence type="predicted"/>
<dbReference type="InterPro" id="IPR047777">
    <property type="entry name" value="LapA-like_RM"/>
</dbReference>
<dbReference type="GO" id="GO:0016020">
    <property type="term" value="C:membrane"/>
    <property type="evidence" value="ECO:0007669"/>
    <property type="project" value="UniProtKB-SubCell"/>
</dbReference>
<dbReference type="PANTHER" id="PTHR24025:SF23">
    <property type="entry name" value="NEURAL-CADHERIN"/>
    <property type="match status" value="1"/>
</dbReference>
<keyword evidence="5" id="KW-0130">Cell adhesion</keyword>
<dbReference type="Gene3D" id="2.60.40.3440">
    <property type="match status" value="8"/>
</dbReference>
<feature type="region of interest" description="Disordered" evidence="8">
    <location>
        <begin position="740"/>
        <end position="765"/>
    </location>
</feature>
<dbReference type="PANTHER" id="PTHR24025">
    <property type="entry name" value="DESMOGLEIN FAMILY MEMBER"/>
    <property type="match status" value="1"/>
</dbReference>
<dbReference type="CDD" id="cd11304">
    <property type="entry name" value="Cadherin_repeat"/>
    <property type="match status" value="2"/>
</dbReference>
<dbReference type="SUPFAM" id="SSF49313">
    <property type="entry name" value="Cadherin-like"/>
    <property type="match status" value="5"/>
</dbReference>
<dbReference type="InterPro" id="IPR010221">
    <property type="entry name" value="VCBS_dom"/>
</dbReference>
<evidence type="ECO:0000256" key="8">
    <source>
        <dbReference type="SAM" id="MobiDB-lite"/>
    </source>
</evidence>
<dbReference type="AlphaFoldDB" id="A0A1W1XC94"/>
<sequence>MAHPAAHAKLVSVHGQAFIRDATGKLTPVHAGQEIAQDQVLVTSAHGEVVLLLPNGEQQTIGPDRAVLVDAQVLAVETHAVADAALSNVSSSAAIDTVIAKGGDLSQELEATAAGLNAGGAAGDGDHSFIRLGRISEEVGSVEFQSGTPIVSQETTQQTRAEQTNHAPELLDDKQAPLSDSQRVSTPEDTPFKGKFNAVDIDNDPLTFSTTTNPQHGTVVINSDGNWTYTPGKDYNGQDSFVVLVSDGKGGTDTVTINVTVTPVNDNPVLVDSNGNPVGQDQNATTPEDTPVSGKVVATDVDGDALSYGKGSDPAHGSVTVNADGNWTYTPGKDYNGKDSFTITVSDGHGGSTTLTVNVDVTPVNDAPTGQNQQVTTPEDTALNGKVVATDVDGDTLTYGKASDPAHGAVTVNADGSYVYTPAKDYNGNDSFTVNVADGHGGTTTLTVNVVVTPVNDAPVGQNQSVTTPEDTPVSGKLTATDVDGDTLTFTTGSNPAHGSVTVGTDGSWTYTPAKDYNGSDSFTVTVSDGKGGQTSLTVNVGVTPVNDAPVGQDQSVTTKVGVPVSGTAIATDVDGDALTFAKGSDPAHGQVTVDAAGNWTYTPGKEYTGKDSFTVTVSDGHGGTATLTVNVGINGGEVPPVNHNPVAHDDNASVTQDSSVTIAVRSNDTDADGDKLNVSGVTQGANGSVVIDGITGNPIYTPNPGFTGKDSFTYTISDGHGGTSTATVSVVVNAAENHNPVFTDNNGPLGDSTSVTTPEDTPVSGKLTATDADGDALTFAKGSDPAHGSVNVDGNGNWTYTPDKDYNGSDSFTVTVSDGKGGTDTLTVNVGVTPVNDAPVGKDETISTHQDTAVNGTVTATDVDGDKLTFTKGSDPVHGSVTVNADGSYVYTPANGYNGKDSFTVSVDDGHGGTSTATVNVNISANNDPVFVDNNGNPVGANQSVTTPEDTPVTGKVQATDVDGDALTFAKGSDPAHGQVSVDAAG</sequence>
<accession>A0A1W1XC94</accession>
<dbReference type="NCBIfam" id="NF033682">
    <property type="entry name" value="retention_LapA"/>
    <property type="match status" value="1"/>
</dbReference>
<dbReference type="Pfam" id="PF17963">
    <property type="entry name" value="Big_9"/>
    <property type="match status" value="9"/>
</dbReference>
<dbReference type="EMBL" id="FWXD01000005">
    <property type="protein sequence ID" value="SMC21489.1"/>
    <property type="molecule type" value="Genomic_DNA"/>
</dbReference>
<dbReference type="OrthoDB" id="8596409at2"/>
<feature type="compositionally biased region" description="Polar residues" evidence="8">
    <location>
        <begin position="935"/>
        <end position="950"/>
    </location>
</feature>
<dbReference type="GO" id="GO:0005509">
    <property type="term" value="F:calcium ion binding"/>
    <property type="evidence" value="ECO:0007669"/>
    <property type="project" value="InterPro"/>
</dbReference>
<feature type="region of interest" description="Disordered" evidence="8">
    <location>
        <begin position="935"/>
        <end position="955"/>
    </location>
</feature>
<feature type="compositionally biased region" description="Polar residues" evidence="8">
    <location>
        <begin position="741"/>
        <end position="760"/>
    </location>
</feature>
<name>A0A1W1XC94_9NEIS</name>
<evidence type="ECO:0000256" key="4">
    <source>
        <dbReference type="ARBA" id="ARBA00022837"/>
    </source>
</evidence>
<dbReference type="GO" id="GO:0005911">
    <property type="term" value="C:cell-cell junction"/>
    <property type="evidence" value="ECO:0007669"/>
    <property type="project" value="TreeGrafter"/>
</dbReference>
<comment type="subcellular location">
    <subcellularLocation>
        <location evidence="1">Membrane</location>
    </subcellularLocation>
</comment>
<feature type="region of interest" description="Disordered" evidence="8">
    <location>
        <begin position="143"/>
        <end position="198"/>
    </location>
</feature>
<feature type="compositionally biased region" description="Polar residues" evidence="8">
    <location>
        <begin position="273"/>
        <end position="288"/>
    </location>
</feature>
<dbReference type="NCBIfam" id="NF012211">
    <property type="entry name" value="tand_rpt_95"/>
    <property type="match status" value="8"/>
</dbReference>
<keyword evidence="3" id="KW-0677">Repeat</keyword>
<feature type="non-terminal residue" evidence="10">
    <location>
        <position position="987"/>
    </location>
</feature>
<protein>
    <submittedName>
        <fullName evidence="10">VCBS repeat-containing protein</fullName>
    </submittedName>
</protein>
<dbReference type="STRING" id="1121001.SAMN02745857_01225"/>
<feature type="compositionally biased region" description="Polar residues" evidence="8">
    <location>
        <begin position="143"/>
        <end position="152"/>
    </location>
</feature>
<evidence type="ECO:0000259" key="9">
    <source>
        <dbReference type="PROSITE" id="PS50268"/>
    </source>
</evidence>
<dbReference type="InterPro" id="IPR015919">
    <property type="entry name" value="Cadherin-like_sf"/>
</dbReference>
<keyword evidence="2" id="KW-0812">Transmembrane</keyword>
<dbReference type="RefSeq" id="WP_139798683.1">
    <property type="nucleotide sequence ID" value="NZ_FWXD01000005.1"/>
</dbReference>
<evidence type="ECO:0000256" key="7">
    <source>
        <dbReference type="ARBA" id="ARBA00023136"/>
    </source>
</evidence>
<gene>
    <name evidence="10" type="ORF">SAMN02745857_01225</name>
</gene>
<feature type="compositionally biased region" description="Low complexity" evidence="8">
    <location>
        <begin position="153"/>
        <end position="164"/>
    </location>
</feature>
<dbReference type="SMART" id="SM00112">
    <property type="entry name" value="CA"/>
    <property type="match status" value="4"/>
</dbReference>
<evidence type="ECO:0000256" key="3">
    <source>
        <dbReference type="ARBA" id="ARBA00022737"/>
    </source>
</evidence>
<feature type="compositionally biased region" description="Polar residues" evidence="8">
    <location>
        <begin position="178"/>
        <end position="188"/>
    </location>
</feature>
<evidence type="ECO:0000256" key="1">
    <source>
        <dbReference type="ARBA" id="ARBA00004370"/>
    </source>
</evidence>
<dbReference type="NCBIfam" id="TIGR01965">
    <property type="entry name" value="VCBS_repeat"/>
    <property type="match status" value="7"/>
</dbReference>
<evidence type="ECO:0000256" key="2">
    <source>
        <dbReference type="ARBA" id="ARBA00022692"/>
    </source>
</evidence>